<dbReference type="InterPro" id="IPR005145">
    <property type="entry name" value="Sua5_C"/>
</dbReference>
<keyword evidence="10 13" id="KW-0067">ATP-binding</keyword>
<evidence type="ECO:0000259" key="16">
    <source>
        <dbReference type="PROSITE" id="PS51163"/>
    </source>
</evidence>
<dbReference type="Proteomes" id="UP000188586">
    <property type="component" value="Unassembled WGS sequence"/>
</dbReference>
<dbReference type="GO" id="GO:0005524">
    <property type="term" value="F:ATP binding"/>
    <property type="evidence" value="ECO:0007669"/>
    <property type="project" value="UniProtKB-UniRule"/>
</dbReference>
<dbReference type="GO" id="GO:0006450">
    <property type="term" value="P:regulation of translational fidelity"/>
    <property type="evidence" value="ECO:0007669"/>
    <property type="project" value="TreeGrafter"/>
</dbReference>
<keyword evidence="7 13" id="KW-0819">tRNA processing</keyword>
<dbReference type="PIRSF" id="PIRSF004930">
    <property type="entry name" value="Tln_factor_SUA5"/>
    <property type="match status" value="1"/>
</dbReference>
<dbReference type="PROSITE" id="PS51163">
    <property type="entry name" value="YRDC"/>
    <property type="match status" value="1"/>
</dbReference>
<evidence type="ECO:0000313" key="18">
    <source>
        <dbReference type="Proteomes" id="UP000188586"/>
    </source>
</evidence>
<evidence type="ECO:0000256" key="10">
    <source>
        <dbReference type="ARBA" id="ARBA00022840"/>
    </source>
</evidence>
<comment type="function">
    <text evidence="13">Required for the formation of a threonylcarbamoyl group on adenosine at position 37 (t(6)A37) in tRNAs that read codons beginning with adenine.</text>
</comment>
<feature type="binding site" evidence="14">
    <location>
        <position position="133"/>
    </location>
    <ligand>
        <name>ATP</name>
        <dbReference type="ChEBI" id="CHEBI:30616"/>
    </ligand>
</feature>
<dbReference type="Pfam" id="PF03481">
    <property type="entry name" value="Sua5_C"/>
    <property type="match status" value="1"/>
</dbReference>
<dbReference type="EMBL" id="MPOJ01000015">
    <property type="protein sequence ID" value="OOH72171.1"/>
    <property type="molecule type" value="Genomic_DNA"/>
</dbReference>
<dbReference type="NCBIfam" id="TIGR00057">
    <property type="entry name" value="L-threonylcarbamoyladenylate synthase"/>
    <property type="match status" value="1"/>
</dbReference>
<evidence type="ECO:0000256" key="9">
    <source>
        <dbReference type="ARBA" id="ARBA00022741"/>
    </source>
</evidence>
<feature type="binding site" evidence="14">
    <location>
        <position position="185"/>
    </location>
    <ligand>
        <name>ATP</name>
        <dbReference type="ChEBI" id="CHEBI:30616"/>
    </ligand>
</feature>
<feature type="binding site" evidence="14">
    <location>
        <position position="25"/>
    </location>
    <ligand>
        <name>L-threonine</name>
        <dbReference type="ChEBI" id="CHEBI:57926"/>
    </ligand>
</feature>
<evidence type="ECO:0000313" key="17">
    <source>
        <dbReference type="EMBL" id="OOH72171.1"/>
    </source>
</evidence>
<evidence type="ECO:0000256" key="1">
    <source>
        <dbReference type="ARBA" id="ARBA00004496"/>
    </source>
</evidence>
<evidence type="ECO:0000256" key="14">
    <source>
        <dbReference type="PIRSR" id="PIRSR004930-1"/>
    </source>
</evidence>
<keyword evidence="9 13" id="KW-0547">Nucleotide-binding</keyword>
<evidence type="ECO:0000256" key="3">
    <source>
        <dbReference type="ARBA" id="ARBA00012584"/>
    </source>
</evidence>
<name>A0A1V3SVP4_9BACT</name>
<evidence type="ECO:0000256" key="4">
    <source>
        <dbReference type="ARBA" id="ARBA00015492"/>
    </source>
</evidence>
<feature type="region of interest" description="Disordered" evidence="15">
    <location>
        <begin position="318"/>
        <end position="339"/>
    </location>
</feature>
<protein>
    <recommendedName>
        <fullName evidence="4 13">Threonylcarbamoyl-AMP synthase</fullName>
        <shortName evidence="13">TC-AMP synthase</shortName>
        <ecNumber evidence="3 13">2.7.7.87</ecNumber>
    </recommendedName>
    <alternativeName>
        <fullName evidence="11 13">L-threonylcarbamoyladenylate synthase</fullName>
    </alternativeName>
</protein>
<evidence type="ECO:0000256" key="5">
    <source>
        <dbReference type="ARBA" id="ARBA00022490"/>
    </source>
</evidence>
<dbReference type="InterPro" id="IPR038385">
    <property type="entry name" value="Sua5/YwlC_C"/>
</dbReference>
<dbReference type="FunFam" id="3.90.870.10:FF:000009">
    <property type="entry name" value="Threonylcarbamoyl-AMP synthase, putative"/>
    <property type="match status" value="1"/>
</dbReference>
<dbReference type="GO" id="GO:0000049">
    <property type="term" value="F:tRNA binding"/>
    <property type="evidence" value="ECO:0007669"/>
    <property type="project" value="TreeGrafter"/>
</dbReference>
<dbReference type="GO" id="GO:0008033">
    <property type="term" value="P:tRNA processing"/>
    <property type="evidence" value="ECO:0007669"/>
    <property type="project" value="UniProtKB-KW"/>
</dbReference>
<evidence type="ECO:0000256" key="2">
    <source>
        <dbReference type="ARBA" id="ARBA00007663"/>
    </source>
</evidence>
<feature type="binding site" evidence="14">
    <location>
        <position position="48"/>
    </location>
    <ligand>
        <name>ATP</name>
        <dbReference type="ChEBI" id="CHEBI:30616"/>
    </ligand>
</feature>
<reference evidence="17 18" key="1">
    <citation type="submission" date="2016-11" db="EMBL/GenBank/DDBJ databases">
        <title>Comparative genomics of co-occurring bacteria in distinct bioleaching systems unravels niche-specific adaptation.</title>
        <authorList>
            <person name="Zhang X."/>
            <person name="Liu X."/>
            <person name="Yin H."/>
        </authorList>
    </citation>
    <scope>NUCLEOTIDE SEQUENCE [LARGE SCALE GENOMIC DNA]</scope>
    <source>
        <strain evidence="17 18">DX</strain>
    </source>
</reference>
<feature type="binding site" evidence="14">
    <location>
        <position position="57"/>
    </location>
    <ligand>
        <name>L-threonine</name>
        <dbReference type="ChEBI" id="CHEBI:57926"/>
    </ligand>
</feature>
<dbReference type="GO" id="GO:0005737">
    <property type="term" value="C:cytoplasm"/>
    <property type="evidence" value="ECO:0007669"/>
    <property type="project" value="UniProtKB-SubCell"/>
</dbReference>
<dbReference type="Gene3D" id="3.90.870.10">
    <property type="entry name" value="DHBP synthase"/>
    <property type="match status" value="1"/>
</dbReference>
<dbReference type="GO" id="GO:0003725">
    <property type="term" value="F:double-stranded RNA binding"/>
    <property type="evidence" value="ECO:0007669"/>
    <property type="project" value="UniProtKB-UniRule"/>
</dbReference>
<keyword evidence="5 13" id="KW-0963">Cytoplasm</keyword>
<organism evidence="17 18">
    <name type="scientific">Leptospirillum ferriphilum</name>
    <dbReference type="NCBI Taxonomy" id="178606"/>
    <lineage>
        <taxon>Bacteria</taxon>
        <taxon>Pseudomonadati</taxon>
        <taxon>Nitrospirota</taxon>
        <taxon>Nitrospiria</taxon>
        <taxon>Nitrospirales</taxon>
        <taxon>Nitrospiraceae</taxon>
        <taxon>Leptospirillum</taxon>
    </lineage>
</organism>
<evidence type="ECO:0000256" key="15">
    <source>
        <dbReference type="SAM" id="MobiDB-lite"/>
    </source>
</evidence>
<proteinExistence type="inferred from homology"/>
<dbReference type="InterPro" id="IPR017945">
    <property type="entry name" value="DHBP_synth_RibB-like_a/b_dom"/>
</dbReference>
<dbReference type="EC" id="2.7.7.87" evidence="3 13"/>
<comment type="similarity">
    <text evidence="2 13">Belongs to the SUA5 family.</text>
</comment>
<evidence type="ECO:0000256" key="6">
    <source>
        <dbReference type="ARBA" id="ARBA00022679"/>
    </source>
</evidence>
<keyword evidence="8 13" id="KW-0548">Nucleotidyltransferase</keyword>
<evidence type="ECO:0000256" key="12">
    <source>
        <dbReference type="ARBA" id="ARBA00048366"/>
    </source>
</evidence>
<comment type="caution">
    <text evidence="17">The sequence shown here is derived from an EMBL/GenBank/DDBJ whole genome shotgun (WGS) entry which is preliminary data.</text>
</comment>
<evidence type="ECO:0000256" key="8">
    <source>
        <dbReference type="ARBA" id="ARBA00022695"/>
    </source>
</evidence>
<dbReference type="PANTHER" id="PTHR17490">
    <property type="entry name" value="SUA5"/>
    <property type="match status" value="1"/>
</dbReference>
<dbReference type="SUPFAM" id="SSF55821">
    <property type="entry name" value="YrdC/RibB"/>
    <property type="match status" value="1"/>
</dbReference>
<dbReference type="PANTHER" id="PTHR17490:SF16">
    <property type="entry name" value="THREONYLCARBAMOYL-AMP SYNTHASE"/>
    <property type="match status" value="1"/>
</dbReference>
<feature type="binding site" evidence="14">
    <location>
        <position position="171"/>
    </location>
    <ligand>
        <name>L-threonine</name>
        <dbReference type="ChEBI" id="CHEBI:57926"/>
    </ligand>
</feature>
<dbReference type="AlphaFoldDB" id="A0A1V3SVP4"/>
<feature type="binding site" evidence="14">
    <location>
        <position position="141"/>
    </location>
    <ligand>
        <name>ATP</name>
        <dbReference type="ChEBI" id="CHEBI:30616"/>
    </ligand>
</feature>
<sequence length="339" mass="36899">MNVAHIRQAVEHLKQGRTVVIPTETVYGLGADASNPEAVRRIFAIKGRPPGHPLIVHIEKIDCLESWAKTIPPVAVRLAERFWPGPLTLVLPRRREVLPEVTGGQETVALRVPSHPVITALLRAFGGGIAAPSANRFGRLSPTSARDVYEEFKDAAGMILEGGPCSFGLESTILGFQDGHPVLLRPGALSTGTLEEFLGVRILRSAAGADSPRVPGSSLSHYQPDTPLELLPGEDLVRRSLSLSAQGRKVGILYRRAEEERFHGDGLTPVPMPREAEAYGQALYAVLHFFDRAGVDRILVEFPPQTGEWEAVNDRLGRAALRQAGQETPDPSDRVNQRP</sequence>
<dbReference type="GO" id="GO:0061710">
    <property type="term" value="F:L-threonylcarbamoyladenylate synthase"/>
    <property type="evidence" value="ECO:0007669"/>
    <property type="project" value="UniProtKB-EC"/>
</dbReference>
<accession>A0A1V3SVP4</accession>
<dbReference type="RefSeq" id="WP_077304336.1">
    <property type="nucleotide sequence ID" value="NZ_MPOJ01000015.1"/>
</dbReference>
<feature type="binding site" evidence="14">
    <location>
        <position position="107"/>
    </location>
    <ligand>
        <name>ATP</name>
        <dbReference type="ChEBI" id="CHEBI:30616"/>
    </ligand>
</feature>
<gene>
    <name evidence="17" type="ORF">BOX24_07205</name>
</gene>
<dbReference type="Pfam" id="PF01300">
    <property type="entry name" value="Sua5_yciO_yrdC"/>
    <property type="match status" value="1"/>
</dbReference>
<dbReference type="InterPro" id="IPR010923">
    <property type="entry name" value="T(6)A37_SUA5"/>
</dbReference>
<feature type="binding site" evidence="14">
    <location>
        <position position="131"/>
    </location>
    <ligand>
        <name>L-threonine</name>
        <dbReference type="ChEBI" id="CHEBI:57926"/>
    </ligand>
</feature>
<comment type="catalytic activity">
    <reaction evidence="12 13">
        <text>L-threonine + hydrogencarbonate + ATP = L-threonylcarbamoyladenylate + diphosphate + H2O</text>
        <dbReference type="Rhea" id="RHEA:36407"/>
        <dbReference type="ChEBI" id="CHEBI:15377"/>
        <dbReference type="ChEBI" id="CHEBI:17544"/>
        <dbReference type="ChEBI" id="CHEBI:30616"/>
        <dbReference type="ChEBI" id="CHEBI:33019"/>
        <dbReference type="ChEBI" id="CHEBI:57926"/>
        <dbReference type="ChEBI" id="CHEBI:73682"/>
        <dbReference type="EC" id="2.7.7.87"/>
    </reaction>
</comment>
<feature type="binding site" evidence="14">
    <location>
        <position position="111"/>
    </location>
    <ligand>
        <name>L-threonine</name>
        <dbReference type="ChEBI" id="CHEBI:57926"/>
    </ligand>
</feature>
<feature type="domain" description="YrdC-like" evidence="16">
    <location>
        <begin position="3"/>
        <end position="189"/>
    </location>
</feature>
<evidence type="ECO:0000256" key="11">
    <source>
        <dbReference type="ARBA" id="ARBA00029774"/>
    </source>
</evidence>
<dbReference type="InterPro" id="IPR050156">
    <property type="entry name" value="TC-AMP_synthase_SUA5"/>
</dbReference>
<dbReference type="Gene3D" id="3.40.50.11030">
    <property type="entry name" value="Threonylcarbamoyl-AMP synthase, C-terminal domain"/>
    <property type="match status" value="1"/>
</dbReference>
<dbReference type="InterPro" id="IPR006070">
    <property type="entry name" value="Sua5-like_dom"/>
</dbReference>
<keyword evidence="6 13" id="KW-0808">Transferase</keyword>
<evidence type="ECO:0000256" key="13">
    <source>
        <dbReference type="PIRNR" id="PIRNR004930"/>
    </source>
</evidence>
<feature type="binding site" evidence="14">
    <location>
        <position position="222"/>
    </location>
    <ligand>
        <name>ATP</name>
        <dbReference type="ChEBI" id="CHEBI:30616"/>
    </ligand>
</feature>
<comment type="subcellular location">
    <subcellularLocation>
        <location evidence="1 13">Cytoplasm</location>
    </subcellularLocation>
</comment>
<evidence type="ECO:0000256" key="7">
    <source>
        <dbReference type="ARBA" id="ARBA00022694"/>
    </source>
</evidence>